<dbReference type="AlphaFoldDB" id="A2BKX8"/>
<dbReference type="SUPFAM" id="SSF159468">
    <property type="entry name" value="AtpF-like"/>
    <property type="match status" value="1"/>
</dbReference>
<evidence type="ECO:0000256" key="2">
    <source>
        <dbReference type="ARBA" id="ARBA00022448"/>
    </source>
</evidence>
<dbReference type="GO" id="GO:0046961">
    <property type="term" value="F:proton-transporting ATPase activity, rotational mechanism"/>
    <property type="evidence" value="ECO:0007669"/>
    <property type="project" value="InterPro"/>
</dbReference>
<dbReference type="GeneID" id="4782501"/>
<dbReference type="HOGENOM" id="CLU_135754_3_1_2"/>
<keyword evidence="3" id="KW-0406">Ion transport</keyword>
<dbReference type="eggNOG" id="arCOG04102">
    <property type="taxonomic scope" value="Archaea"/>
</dbReference>
<evidence type="ECO:0000256" key="3">
    <source>
        <dbReference type="ARBA" id="ARBA00023065"/>
    </source>
</evidence>
<dbReference type="InterPro" id="IPR036906">
    <property type="entry name" value="ATPase_V1_fsu_sf"/>
</dbReference>
<evidence type="ECO:0000256" key="1">
    <source>
        <dbReference type="ARBA" id="ARBA00010148"/>
    </source>
</evidence>
<dbReference type="KEGG" id="hbu:Hbut_0786"/>
<dbReference type="RefSeq" id="WP_011821957.1">
    <property type="nucleotide sequence ID" value="NC_008818.1"/>
</dbReference>
<gene>
    <name evidence="4" type="ordered locus">Hbut_0786</name>
</gene>
<accession>A2BKX8</accession>
<proteinExistence type="inferred from homology"/>
<keyword evidence="5" id="KW-1185">Reference proteome</keyword>
<dbReference type="Pfam" id="PF01990">
    <property type="entry name" value="ATP-synt_F"/>
    <property type="match status" value="1"/>
</dbReference>
<comment type="similarity">
    <text evidence="1">Belongs to the V-ATPase F subunit family.</text>
</comment>
<keyword evidence="2" id="KW-0813">Transport</keyword>
<dbReference type="InterPro" id="IPR008218">
    <property type="entry name" value="ATPase_V1-cplx_f_g_su"/>
</dbReference>
<dbReference type="OrthoDB" id="24971at2157"/>
<dbReference type="Gene3D" id="3.40.50.10580">
    <property type="entry name" value="ATPase, V1 complex, subunit F"/>
    <property type="match status" value="1"/>
</dbReference>
<protein>
    <submittedName>
        <fullName evidence="4">V-type ATP synthase subunit F</fullName>
    </submittedName>
</protein>
<evidence type="ECO:0000313" key="5">
    <source>
        <dbReference type="Proteomes" id="UP000002593"/>
    </source>
</evidence>
<dbReference type="EMBL" id="CP000493">
    <property type="protein sequence ID" value="ABM80639.1"/>
    <property type="molecule type" value="Genomic_DNA"/>
</dbReference>
<reference evidence="4 5" key="1">
    <citation type="journal article" date="2007" name="Archaea">
        <title>The genome of Hyperthermus butylicus: a sulfur-reducing, peptide fermenting, neutrophilic Crenarchaeote growing up to 108 degrees C.</title>
        <authorList>
            <person name="Brugger K."/>
            <person name="Chen L."/>
            <person name="Stark M."/>
            <person name="Zibat A."/>
            <person name="Redder P."/>
            <person name="Ruepp A."/>
            <person name="Awayez M."/>
            <person name="She Q."/>
            <person name="Garrett R.A."/>
            <person name="Klenk H.P."/>
        </authorList>
    </citation>
    <scope>NUCLEOTIDE SEQUENCE [LARGE SCALE GENOMIC DNA]</scope>
    <source>
        <strain evidence="5">DSM 5456 / JCM 9403 / PLM1-5</strain>
    </source>
</reference>
<dbReference type="Proteomes" id="UP000002593">
    <property type="component" value="Chromosome"/>
</dbReference>
<organism evidence="4 5">
    <name type="scientific">Hyperthermus butylicus (strain DSM 5456 / JCM 9403 / PLM1-5)</name>
    <dbReference type="NCBI Taxonomy" id="415426"/>
    <lineage>
        <taxon>Archaea</taxon>
        <taxon>Thermoproteota</taxon>
        <taxon>Thermoprotei</taxon>
        <taxon>Desulfurococcales</taxon>
        <taxon>Pyrodictiaceae</taxon>
        <taxon>Hyperthermus</taxon>
    </lineage>
</organism>
<dbReference type="EnsemblBacteria" id="ABM80639">
    <property type="protein sequence ID" value="ABM80639"/>
    <property type="gene ID" value="Hbut_0786"/>
</dbReference>
<name>A2BKX8_HYPBU</name>
<evidence type="ECO:0000313" key="4">
    <source>
        <dbReference type="EMBL" id="ABM80639.1"/>
    </source>
</evidence>
<sequence>MAERKLIVIADPYTVYAFRMLGVEGYPVGNAEEARGVLRSLQSRRDVAIVFVSAELYDELAGDIETLEKANPSIVVSRLPTLREPGKPLDVQKELLRALGMG</sequence>
<dbReference type="STRING" id="415426.Hbut_0786"/>